<proteinExistence type="predicted"/>
<feature type="compositionally biased region" description="Low complexity" evidence="1">
    <location>
        <begin position="78"/>
        <end position="88"/>
    </location>
</feature>
<evidence type="ECO:0000313" key="3">
    <source>
        <dbReference type="Proteomes" id="UP000585614"/>
    </source>
</evidence>
<accession>A0A7J7ZD01</accession>
<dbReference type="EMBL" id="JACAGC010000004">
    <property type="protein sequence ID" value="KAF6372061.1"/>
    <property type="molecule type" value="Genomic_DNA"/>
</dbReference>
<evidence type="ECO:0000313" key="2">
    <source>
        <dbReference type="EMBL" id="KAF6372061.1"/>
    </source>
</evidence>
<feature type="compositionally biased region" description="Low complexity" evidence="1">
    <location>
        <begin position="26"/>
        <end position="36"/>
    </location>
</feature>
<protein>
    <submittedName>
        <fullName evidence="2">Uncharacterized protein</fullName>
    </submittedName>
</protein>
<dbReference type="AlphaFoldDB" id="A0A7J7ZD01"/>
<feature type="region of interest" description="Disordered" evidence="1">
    <location>
        <begin position="1"/>
        <end position="88"/>
    </location>
</feature>
<dbReference type="Proteomes" id="UP000585614">
    <property type="component" value="Unassembled WGS sequence"/>
</dbReference>
<evidence type="ECO:0000256" key="1">
    <source>
        <dbReference type="SAM" id="MobiDB-lite"/>
    </source>
</evidence>
<sequence>MGTHHRLFWSPSAPEPRAFLTRQEISPPRLSRASLRSSDRVTVQKASPLDDNAACWAQHALRSPPESAEHEPAPRPGPGWTWPRWGGRVSAPSGRASGYGCGGRVATGLCPSGALGGCRDGDGSQLGRVKFTEAALEPEWVH</sequence>
<organism evidence="2 3">
    <name type="scientific">Rhinolophus ferrumequinum</name>
    <name type="common">Greater horseshoe bat</name>
    <dbReference type="NCBI Taxonomy" id="59479"/>
    <lineage>
        <taxon>Eukaryota</taxon>
        <taxon>Metazoa</taxon>
        <taxon>Chordata</taxon>
        <taxon>Craniata</taxon>
        <taxon>Vertebrata</taxon>
        <taxon>Euteleostomi</taxon>
        <taxon>Mammalia</taxon>
        <taxon>Eutheria</taxon>
        <taxon>Laurasiatheria</taxon>
        <taxon>Chiroptera</taxon>
        <taxon>Yinpterochiroptera</taxon>
        <taxon>Rhinolophoidea</taxon>
        <taxon>Rhinolophidae</taxon>
        <taxon>Rhinolophinae</taxon>
        <taxon>Rhinolophus</taxon>
    </lineage>
</organism>
<comment type="caution">
    <text evidence="2">The sequence shown here is derived from an EMBL/GenBank/DDBJ whole genome shotgun (WGS) entry which is preliminary data.</text>
</comment>
<name>A0A7J7ZD01_RHIFE</name>
<reference evidence="2 3" key="1">
    <citation type="journal article" date="2020" name="Nature">
        <title>Six reference-quality genomes reveal evolution of bat adaptations.</title>
        <authorList>
            <person name="Jebb D."/>
            <person name="Huang Z."/>
            <person name="Pippel M."/>
            <person name="Hughes G.M."/>
            <person name="Lavrichenko K."/>
            <person name="Devanna P."/>
            <person name="Winkler S."/>
            <person name="Jermiin L.S."/>
            <person name="Skirmuntt E.C."/>
            <person name="Katzourakis A."/>
            <person name="Burkitt-Gray L."/>
            <person name="Ray D.A."/>
            <person name="Sullivan K.A.M."/>
            <person name="Roscito J.G."/>
            <person name="Kirilenko B.M."/>
            <person name="Davalos L.M."/>
            <person name="Corthals A.P."/>
            <person name="Power M.L."/>
            <person name="Jones G."/>
            <person name="Ransome R.D."/>
            <person name="Dechmann D.K.N."/>
            <person name="Locatelli A.G."/>
            <person name="Puechmaille S.J."/>
            <person name="Fedrigo O."/>
            <person name="Jarvis E.D."/>
            <person name="Hiller M."/>
            <person name="Vernes S.C."/>
            <person name="Myers E.W."/>
            <person name="Teeling E.C."/>
        </authorList>
    </citation>
    <scope>NUCLEOTIDE SEQUENCE [LARGE SCALE GENOMIC DNA]</scope>
    <source>
        <strain evidence="2">MRhiFer1</strain>
        <tissue evidence="2">Lung</tissue>
    </source>
</reference>
<gene>
    <name evidence="2" type="ORF">mRhiFer1_009797</name>
</gene>